<dbReference type="InterPro" id="IPR036259">
    <property type="entry name" value="MFS_trans_sf"/>
</dbReference>
<comment type="caution">
    <text evidence="3">The sequence shown here is derived from an EMBL/GenBank/DDBJ whole genome shotgun (WGS) entry which is preliminary data.</text>
</comment>
<feature type="region of interest" description="Disordered" evidence="1">
    <location>
        <begin position="1"/>
        <end position="23"/>
    </location>
</feature>
<evidence type="ECO:0000256" key="1">
    <source>
        <dbReference type="SAM" id="MobiDB-lite"/>
    </source>
</evidence>
<dbReference type="Gene3D" id="1.20.1250.20">
    <property type="entry name" value="MFS general substrate transporter like domains"/>
    <property type="match status" value="2"/>
</dbReference>
<keyword evidence="2" id="KW-0472">Membrane</keyword>
<name>A0A840RT13_9BURK</name>
<evidence type="ECO:0000313" key="4">
    <source>
        <dbReference type="Proteomes" id="UP000571084"/>
    </source>
</evidence>
<feature type="transmembrane region" description="Helical" evidence="2">
    <location>
        <begin position="316"/>
        <end position="335"/>
    </location>
</feature>
<feature type="transmembrane region" description="Helical" evidence="2">
    <location>
        <begin position="111"/>
        <end position="131"/>
    </location>
</feature>
<evidence type="ECO:0000313" key="3">
    <source>
        <dbReference type="EMBL" id="MBB5200168.1"/>
    </source>
</evidence>
<sequence length="440" mass="46823">MSNFTSVKSATSETSNPTNASKVSLTSLTASPELPSAAMHKQAWRVALSGTLTLAVAMGIGRFAFTPLLPMMLHDGIVDLNTGGWLATANYVGYFVGALLCVILRGNPTYFIKSGLVATILLTLGMGLTYAPDVRLLMLMLMLLRTLSGITSSVVFVFASGWCLQRLAQLRLPALGGIIYCGPGVGILLTGLPASTMVAHEWSAASGWLLFAALAALLSASVWRTFSTSSSISAPAASNAHQLEPRQVKRQSIQLVLVYGVGGFGYIITATFLPVIARLALPNSHWPDLLWPLFGVGISIGALLATKIPARCDNRLLLAICYVMQALGVMMGVAYPTVFGFALGCILLGLPFTAITLFAMREARRLYADHARALMGWLTAVYGLGQIIGPPLATYMVKRTGTFTASLSVAAVTLLIGAALFGMMYNKTRTLRPDLREASH</sequence>
<dbReference type="GO" id="GO:0005886">
    <property type="term" value="C:plasma membrane"/>
    <property type="evidence" value="ECO:0007669"/>
    <property type="project" value="TreeGrafter"/>
</dbReference>
<feature type="transmembrane region" description="Helical" evidence="2">
    <location>
        <begin position="85"/>
        <end position="104"/>
    </location>
</feature>
<feature type="transmembrane region" description="Helical" evidence="2">
    <location>
        <begin position="341"/>
        <end position="360"/>
    </location>
</feature>
<keyword evidence="2" id="KW-0812">Transmembrane</keyword>
<keyword evidence="4" id="KW-1185">Reference proteome</keyword>
<gene>
    <name evidence="3" type="ORF">HNR39_002003</name>
</gene>
<dbReference type="Pfam" id="PF06779">
    <property type="entry name" value="MFS_4"/>
    <property type="match status" value="1"/>
</dbReference>
<proteinExistence type="predicted"/>
<dbReference type="InterPro" id="IPR010645">
    <property type="entry name" value="MFS_4"/>
</dbReference>
<protein>
    <submittedName>
        <fullName evidence="3">Putative MFS family arabinose efflux permease</fullName>
    </submittedName>
</protein>
<feature type="transmembrane region" description="Helical" evidence="2">
    <location>
        <begin position="372"/>
        <end position="393"/>
    </location>
</feature>
<reference evidence="3 4" key="1">
    <citation type="submission" date="2020-08" db="EMBL/GenBank/DDBJ databases">
        <title>Genomic Encyclopedia of Type Strains, Phase IV (KMG-IV): sequencing the most valuable type-strain genomes for metagenomic binning, comparative biology and taxonomic classification.</title>
        <authorList>
            <person name="Goeker M."/>
        </authorList>
    </citation>
    <scope>NUCLEOTIDE SEQUENCE [LARGE SCALE GENOMIC DNA]</scope>
    <source>
        <strain evidence="3 4">DSM 23240</strain>
    </source>
</reference>
<feature type="transmembrane region" description="Helical" evidence="2">
    <location>
        <begin position="172"/>
        <end position="192"/>
    </location>
</feature>
<dbReference type="EMBL" id="JACHHQ010000004">
    <property type="protein sequence ID" value="MBB5200168.1"/>
    <property type="molecule type" value="Genomic_DNA"/>
</dbReference>
<feature type="transmembrane region" description="Helical" evidence="2">
    <location>
        <begin position="256"/>
        <end position="277"/>
    </location>
</feature>
<evidence type="ECO:0000256" key="2">
    <source>
        <dbReference type="SAM" id="Phobius"/>
    </source>
</evidence>
<dbReference type="Proteomes" id="UP000571084">
    <property type="component" value="Unassembled WGS sequence"/>
</dbReference>
<feature type="transmembrane region" description="Helical" evidence="2">
    <location>
        <begin position="46"/>
        <end position="65"/>
    </location>
</feature>
<dbReference type="PANTHER" id="PTHR23537:SF1">
    <property type="entry name" value="SUGAR TRANSPORTER"/>
    <property type="match status" value="1"/>
</dbReference>
<feature type="transmembrane region" description="Helical" evidence="2">
    <location>
        <begin position="204"/>
        <end position="223"/>
    </location>
</feature>
<accession>A0A840RT13</accession>
<keyword evidence="2" id="KW-1133">Transmembrane helix</keyword>
<feature type="transmembrane region" description="Helical" evidence="2">
    <location>
        <begin position="405"/>
        <end position="426"/>
    </location>
</feature>
<organism evidence="3 4">
    <name type="scientific">Glaciimonas immobilis</name>
    <dbReference type="NCBI Taxonomy" id="728004"/>
    <lineage>
        <taxon>Bacteria</taxon>
        <taxon>Pseudomonadati</taxon>
        <taxon>Pseudomonadota</taxon>
        <taxon>Betaproteobacteria</taxon>
        <taxon>Burkholderiales</taxon>
        <taxon>Oxalobacteraceae</taxon>
        <taxon>Glaciimonas</taxon>
    </lineage>
</organism>
<dbReference type="PANTHER" id="PTHR23537">
    <property type="match status" value="1"/>
</dbReference>
<dbReference type="SUPFAM" id="SSF103473">
    <property type="entry name" value="MFS general substrate transporter"/>
    <property type="match status" value="1"/>
</dbReference>
<dbReference type="CDD" id="cd06180">
    <property type="entry name" value="MFS_YjiJ"/>
    <property type="match status" value="1"/>
</dbReference>
<feature type="transmembrane region" description="Helical" evidence="2">
    <location>
        <begin position="289"/>
        <end position="309"/>
    </location>
</feature>
<dbReference type="AlphaFoldDB" id="A0A840RT13"/>
<feature type="transmembrane region" description="Helical" evidence="2">
    <location>
        <begin position="137"/>
        <end position="160"/>
    </location>
</feature>